<dbReference type="Proteomes" id="UP000242474">
    <property type="component" value="Unassembled WGS sequence"/>
</dbReference>
<feature type="compositionally biased region" description="Polar residues" evidence="1">
    <location>
        <begin position="288"/>
        <end position="300"/>
    </location>
</feature>
<evidence type="ECO:0000256" key="1">
    <source>
        <dbReference type="SAM" id="MobiDB-lite"/>
    </source>
</evidence>
<sequence>METKAPPIEPSLNRANLCGTCQQRLRRAVEAAREPLDENRGAVTADFRRHRSIRATIQESTARATSRHVNNAELSATSTYPLSTPRDESPSSDLATNLSCIQQNPQQQQQQLSLQEISMSELIRPPPVSASTTSATPAGFGVAYTSSTLHINVLDACEALLISERVSGSMSLAELLYAYYPDAPRQLLFRNHTTRTLVPPWSPISRLVHNTDEILIKVQLPQNVPRAQWLTQDQIPTPMSSSLLAQVHSAHPYPETPPQHRSHSSHFDGLASYAYCTAPAPHIDNHQHYNTGHSRSSIPTGSDPPLSISNLMNSTQCEASNNCFSSPSHHHHHNTLPRLNMDHALRTSATRNTSLQPILRKRFRPDDNSN</sequence>
<organism evidence="2 3">
    <name type="scientific">Coemansia reversa (strain ATCC 12441 / NRRL 1564)</name>
    <dbReference type="NCBI Taxonomy" id="763665"/>
    <lineage>
        <taxon>Eukaryota</taxon>
        <taxon>Fungi</taxon>
        <taxon>Fungi incertae sedis</taxon>
        <taxon>Zoopagomycota</taxon>
        <taxon>Kickxellomycotina</taxon>
        <taxon>Kickxellomycetes</taxon>
        <taxon>Kickxellales</taxon>
        <taxon>Kickxellaceae</taxon>
        <taxon>Coemansia</taxon>
    </lineage>
</organism>
<accession>A0A2G5BED1</accession>
<feature type="region of interest" description="Disordered" evidence="1">
    <location>
        <begin position="60"/>
        <end position="94"/>
    </location>
</feature>
<dbReference type="EMBL" id="KZ303495">
    <property type="protein sequence ID" value="PIA17370.1"/>
    <property type="molecule type" value="Genomic_DNA"/>
</dbReference>
<evidence type="ECO:0000313" key="3">
    <source>
        <dbReference type="Proteomes" id="UP000242474"/>
    </source>
</evidence>
<evidence type="ECO:0000313" key="2">
    <source>
        <dbReference type="EMBL" id="PIA17370.1"/>
    </source>
</evidence>
<keyword evidence="3" id="KW-1185">Reference proteome</keyword>
<feature type="compositionally biased region" description="Polar residues" evidence="1">
    <location>
        <begin position="60"/>
        <end position="82"/>
    </location>
</feature>
<dbReference type="AlphaFoldDB" id="A0A2G5BED1"/>
<gene>
    <name evidence="2" type="ORF">COEREDRAFT_80689</name>
</gene>
<proteinExistence type="predicted"/>
<protein>
    <submittedName>
        <fullName evidence="2">Uncharacterized protein</fullName>
    </submittedName>
</protein>
<reference evidence="2 3" key="1">
    <citation type="journal article" date="2015" name="Genome Biol. Evol.">
        <title>Phylogenomic analyses indicate that early fungi evolved digesting cell walls of algal ancestors of land plants.</title>
        <authorList>
            <person name="Chang Y."/>
            <person name="Wang S."/>
            <person name="Sekimoto S."/>
            <person name="Aerts A.L."/>
            <person name="Choi C."/>
            <person name="Clum A."/>
            <person name="LaButti K.M."/>
            <person name="Lindquist E.A."/>
            <person name="Yee Ngan C."/>
            <person name="Ohm R.A."/>
            <person name="Salamov A.A."/>
            <person name="Grigoriev I.V."/>
            <person name="Spatafora J.W."/>
            <person name="Berbee M.L."/>
        </authorList>
    </citation>
    <scope>NUCLEOTIDE SEQUENCE [LARGE SCALE GENOMIC DNA]</scope>
    <source>
        <strain evidence="2 3">NRRL 1564</strain>
    </source>
</reference>
<feature type="region of interest" description="Disordered" evidence="1">
    <location>
        <begin position="286"/>
        <end position="308"/>
    </location>
</feature>
<dbReference type="OrthoDB" id="5599662at2759"/>
<name>A0A2G5BED1_COERN</name>